<evidence type="ECO:0000313" key="2">
    <source>
        <dbReference type="EMBL" id="KKU30601.1"/>
    </source>
</evidence>
<reference evidence="2 3" key="1">
    <citation type="journal article" date="2015" name="Nature">
        <title>rRNA introns, odd ribosomes, and small enigmatic genomes across a large radiation of phyla.</title>
        <authorList>
            <person name="Brown C.T."/>
            <person name="Hug L.A."/>
            <person name="Thomas B.C."/>
            <person name="Sharon I."/>
            <person name="Castelle C.J."/>
            <person name="Singh A."/>
            <person name="Wilkins M.J."/>
            <person name="Williams K.H."/>
            <person name="Banfield J.F."/>
        </authorList>
    </citation>
    <scope>NUCLEOTIDE SEQUENCE [LARGE SCALE GENOMIC DNA]</scope>
</reference>
<evidence type="ECO:0000259" key="1">
    <source>
        <dbReference type="PROSITE" id="PS51688"/>
    </source>
</evidence>
<comment type="caution">
    <text evidence="2">The sequence shown here is derived from an EMBL/GenBank/DDBJ whole genome shotgun (WGS) entry which is preliminary data.</text>
</comment>
<protein>
    <recommendedName>
        <fullName evidence="1">Peptidase S74 domain-containing protein</fullName>
    </recommendedName>
</protein>
<proteinExistence type="predicted"/>
<dbReference type="AlphaFoldDB" id="A0A0G1PCZ8"/>
<dbReference type="InterPro" id="IPR030392">
    <property type="entry name" value="S74_ICA"/>
</dbReference>
<dbReference type="Proteomes" id="UP000034705">
    <property type="component" value="Unassembled WGS sequence"/>
</dbReference>
<evidence type="ECO:0000313" key="3">
    <source>
        <dbReference type="Proteomes" id="UP000034705"/>
    </source>
</evidence>
<feature type="domain" description="Peptidase S74" evidence="1">
    <location>
        <begin position="385"/>
        <end position="477"/>
    </location>
</feature>
<organism evidence="2 3">
    <name type="scientific">Candidatus Uhrbacteria bacterium GW2011_GWF2_46_218</name>
    <dbReference type="NCBI Taxonomy" id="1619001"/>
    <lineage>
        <taxon>Bacteria</taxon>
        <taxon>Candidatus Uhriibacteriota</taxon>
    </lineage>
</organism>
<dbReference type="Pfam" id="PF13884">
    <property type="entry name" value="Peptidase_S74"/>
    <property type="match status" value="1"/>
</dbReference>
<sequence length="485" mass="50690">MANSILSELTEVTSLAATDLLYLVRGTGTGCDKKIQLSNFGGAMGFFGSAYTLANIGGTVNVHVPSASDPTINFANTATGYGAHGLLIGIDKTTGVAYINQQENLSLLIKTNNTTRITITAAGVVEVGSSLTCVGNITVNTNKFFVNATYGNIGIGAIPNADSDDQGYNIARIGASGSLYATTSGESMILASNSRYVGSATFKRDVSGYASYYQQINGTHLFGVSEATAAADSAITWSTVMDIHRGATHGVTITGNLNTSDGIISTVPDTDAWRAFVGTTSGALTTTNRVLMNLNHSTSDTMADGFGTAIDLQVNAGTISRISAKRNGADNTGTLNLGVADAGAMYDVVTITYAKTVVVSAAVQFSGYGAGTATFDASGNITSVSDMNKKNYISDFTGGLESIMGIKPINYMWKPETGLDTVNVYTGFSAQNVKEFIPEAVFGTEGNYSLSDRPIIAALVNGMKEQQLVIENQTKRIEQLEALLS</sequence>
<accession>A0A0G1PCZ8</accession>
<dbReference type="EMBL" id="LCMG01000041">
    <property type="protein sequence ID" value="KKU30601.1"/>
    <property type="molecule type" value="Genomic_DNA"/>
</dbReference>
<name>A0A0G1PCZ8_9BACT</name>
<dbReference type="PROSITE" id="PS51688">
    <property type="entry name" value="ICA"/>
    <property type="match status" value="1"/>
</dbReference>
<gene>
    <name evidence="2" type="ORF">UX45_C0041G0001</name>
</gene>